<dbReference type="Pfam" id="PF20183">
    <property type="entry name" value="DUF6546"/>
    <property type="match status" value="1"/>
</dbReference>
<dbReference type="AlphaFoldDB" id="A0A2T3Z3P3"/>
<dbReference type="OrthoDB" id="4802432at2759"/>
<accession>A0A2T3Z3P3</accession>
<protein>
    <recommendedName>
        <fullName evidence="1">DUF6546 domain-containing protein</fullName>
    </recommendedName>
</protein>
<organism evidence="2 3">
    <name type="scientific">Trichoderma asperellum (strain ATCC 204424 / CBS 433.97 / NBRC 101777)</name>
    <dbReference type="NCBI Taxonomy" id="1042311"/>
    <lineage>
        <taxon>Eukaryota</taxon>
        <taxon>Fungi</taxon>
        <taxon>Dikarya</taxon>
        <taxon>Ascomycota</taxon>
        <taxon>Pezizomycotina</taxon>
        <taxon>Sordariomycetes</taxon>
        <taxon>Hypocreomycetidae</taxon>
        <taxon>Hypocreales</taxon>
        <taxon>Hypocreaceae</taxon>
        <taxon>Trichoderma</taxon>
    </lineage>
</organism>
<dbReference type="InterPro" id="IPR046676">
    <property type="entry name" value="DUF6546"/>
</dbReference>
<name>A0A2T3Z3P3_TRIA4</name>
<gene>
    <name evidence="2" type="ORF">M441DRAFT_28572</name>
</gene>
<dbReference type="Proteomes" id="UP000240493">
    <property type="component" value="Unassembled WGS sequence"/>
</dbReference>
<evidence type="ECO:0000259" key="1">
    <source>
        <dbReference type="Pfam" id="PF20183"/>
    </source>
</evidence>
<feature type="domain" description="DUF6546" evidence="1">
    <location>
        <begin position="294"/>
        <end position="493"/>
    </location>
</feature>
<sequence length="535" mass="61950">MPLPNLPTEVRRMILEALVKDGRDLACFAAVSREWQAVIEPQTFKRIKLTPSRIAELDDMTRRNRSHVRHLWLCLELERYDCGTCSADGEDDEVPMFNNAADDLLIKTSIQSLFLVLSSWDRSSSVSLDISVYSTSDPEHWFKYLAFEPDDDEDDASSNQGYSHVSRFNQAVPCGVDDARHRWDTTGWGIITAQSAVQNVFTRILGDPSGEFEDEQTDHLEWWRELPPVPAITRLLLRQQTRRRWEPEAIAEMLARLPRLCELHFEPWREWDNLLQETTDLGYLTLLESPSIRRLNRFTLFENFNERYVHAYLEMDCSRIRSPNLTLSRILSEISTNYESLSASFMVDADGFFALDESQPRKTWPNLRHLFLTSQLLAPDQDTTRVTNMLQAAARVAVYMPKLETLQIWNGRKKFAALFKYEPAKEQGQISTITWKGTWEFLLQPSVIQAWRSLASETSQHRMRVIYETIGGDQVQCHGDAMLLLELPEVVIRHVSLRQIRNEQMYIPLKPPTPNHYITDPFRTPIPSNSIHPSP</sequence>
<keyword evidence="3" id="KW-1185">Reference proteome</keyword>
<dbReference type="CDD" id="cd09917">
    <property type="entry name" value="F-box_SF"/>
    <property type="match status" value="1"/>
</dbReference>
<evidence type="ECO:0000313" key="3">
    <source>
        <dbReference type="Proteomes" id="UP000240493"/>
    </source>
</evidence>
<proteinExistence type="predicted"/>
<dbReference type="EMBL" id="KZ679264">
    <property type="protein sequence ID" value="PTB39438.1"/>
    <property type="molecule type" value="Genomic_DNA"/>
</dbReference>
<reference evidence="2 3" key="1">
    <citation type="submission" date="2016-07" db="EMBL/GenBank/DDBJ databases">
        <title>Multiple horizontal gene transfer events from other fungi enriched the ability of initially mycotrophic Trichoderma (Ascomycota) to feed on dead plant biomass.</title>
        <authorList>
            <consortium name="DOE Joint Genome Institute"/>
            <person name="Aerts A."/>
            <person name="Atanasova L."/>
            <person name="Chenthamara K."/>
            <person name="Zhang J."/>
            <person name="Grujic M."/>
            <person name="Henrissat B."/>
            <person name="Kuo A."/>
            <person name="Salamov A."/>
            <person name="Lipzen A."/>
            <person name="Labutti K."/>
            <person name="Barry K."/>
            <person name="Miao Y."/>
            <person name="Rahimi M.J."/>
            <person name="Shen Q."/>
            <person name="Grigoriev I.V."/>
            <person name="Kubicek C.P."/>
            <person name="Druzhinina I.S."/>
        </authorList>
    </citation>
    <scope>NUCLEOTIDE SEQUENCE [LARGE SCALE GENOMIC DNA]</scope>
    <source>
        <strain evidence="2 3">CBS 433.97</strain>
    </source>
</reference>
<dbReference type="SUPFAM" id="SSF81383">
    <property type="entry name" value="F-box domain"/>
    <property type="match status" value="1"/>
</dbReference>
<evidence type="ECO:0000313" key="2">
    <source>
        <dbReference type="EMBL" id="PTB39438.1"/>
    </source>
</evidence>
<dbReference type="InterPro" id="IPR036047">
    <property type="entry name" value="F-box-like_dom_sf"/>
</dbReference>